<accession>A0ACC0K3P1</accession>
<name>A0ACC0K3P1_CHOFU</name>
<organism evidence="1 2">
    <name type="scientific">Choristoneura fumiferana</name>
    <name type="common">Spruce budworm moth</name>
    <name type="synonym">Archips fumiferana</name>
    <dbReference type="NCBI Taxonomy" id="7141"/>
    <lineage>
        <taxon>Eukaryota</taxon>
        <taxon>Metazoa</taxon>
        <taxon>Ecdysozoa</taxon>
        <taxon>Arthropoda</taxon>
        <taxon>Hexapoda</taxon>
        <taxon>Insecta</taxon>
        <taxon>Pterygota</taxon>
        <taxon>Neoptera</taxon>
        <taxon>Endopterygota</taxon>
        <taxon>Lepidoptera</taxon>
        <taxon>Glossata</taxon>
        <taxon>Ditrysia</taxon>
        <taxon>Tortricoidea</taxon>
        <taxon>Tortricidae</taxon>
        <taxon>Tortricinae</taxon>
        <taxon>Choristoneura</taxon>
    </lineage>
</organism>
<keyword evidence="2" id="KW-1185">Reference proteome</keyword>
<evidence type="ECO:0000313" key="1">
    <source>
        <dbReference type="EMBL" id="KAI8430823.1"/>
    </source>
</evidence>
<proteinExistence type="predicted"/>
<sequence length="285" mass="32030">MKILSSRERGRVSVDHFEHYNFPPTSAADCTLDISGIVEYVKLLRQNIQLRNGDESVIEEVDQATCAANATEAPGVTGSMANDSIGNHTSESTTGGSAPLPAGTPPSQAQPRPLVPNLTTPAAMAYYDMPMPQLPFPLHQKPFQAPRHLPRRRLYNEPPVVGLLQRNKVPPLYYKKTLPKGSDFRRFDYDNDPFNDTPTTVCEYYIMVTAKSNLYQLKMVLKITIIKENFGDMVFKPFRSNFYKITDEMYLYLDLNTFMIEATITAPPYLNIAAPDDAPPLFCKL</sequence>
<dbReference type="Proteomes" id="UP001064048">
    <property type="component" value="Chromosome Z"/>
</dbReference>
<evidence type="ECO:0000313" key="2">
    <source>
        <dbReference type="Proteomes" id="UP001064048"/>
    </source>
</evidence>
<dbReference type="EMBL" id="CM046131">
    <property type="protein sequence ID" value="KAI8430823.1"/>
    <property type="molecule type" value="Genomic_DNA"/>
</dbReference>
<protein>
    <submittedName>
        <fullName evidence="1">Uncharacterized protein</fullName>
    </submittedName>
</protein>
<reference evidence="1 2" key="1">
    <citation type="journal article" date="2022" name="Genome Biol. Evol.">
        <title>The Spruce Budworm Genome: Reconstructing the Evolutionary History of Antifreeze Proteins.</title>
        <authorList>
            <person name="Beliveau C."/>
            <person name="Gagne P."/>
            <person name="Picq S."/>
            <person name="Vernygora O."/>
            <person name="Keeling C.I."/>
            <person name="Pinkney K."/>
            <person name="Doucet D."/>
            <person name="Wen F."/>
            <person name="Johnston J.S."/>
            <person name="Maaroufi H."/>
            <person name="Boyle B."/>
            <person name="Laroche J."/>
            <person name="Dewar K."/>
            <person name="Juretic N."/>
            <person name="Blackburn G."/>
            <person name="Nisole A."/>
            <person name="Brunet B."/>
            <person name="Brandao M."/>
            <person name="Lumley L."/>
            <person name="Duan J."/>
            <person name="Quan G."/>
            <person name="Lucarotti C.J."/>
            <person name="Roe A.D."/>
            <person name="Sperling F.A.H."/>
            <person name="Levesque R.C."/>
            <person name="Cusson M."/>
        </authorList>
    </citation>
    <scope>NUCLEOTIDE SEQUENCE [LARGE SCALE GENOMIC DNA]</scope>
    <source>
        <strain evidence="1">Glfc:IPQL:Cfum</strain>
    </source>
</reference>
<comment type="caution">
    <text evidence="1">The sequence shown here is derived from an EMBL/GenBank/DDBJ whole genome shotgun (WGS) entry which is preliminary data.</text>
</comment>
<gene>
    <name evidence="1" type="ORF">MSG28_000978</name>
</gene>